<sequence>MGAEVPVGASLLANCFAAGPLDVEVSLRQRLQGLGCLESKPLLQRRIIRILLFQLRQQHLHIL</sequence>
<reference evidence="1 2" key="1">
    <citation type="submission" date="2016-10" db="EMBL/GenBank/DDBJ databases">
        <authorList>
            <person name="Varghese N."/>
            <person name="Submissions S."/>
        </authorList>
    </citation>
    <scope>NUCLEOTIDE SEQUENCE [LARGE SCALE GENOMIC DNA]</scope>
    <source>
        <strain evidence="1 2">BS3667</strain>
    </source>
</reference>
<evidence type="ECO:0000313" key="2">
    <source>
        <dbReference type="Proteomes" id="UP000182058"/>
    </source>
</evidence>
<dbReference type="Proteomes" id="UP000182058">
    <property type="component" value="Chromosome I"/>
</dbReference>
<dbReference type="EMBL" id="LT629795">
    <property type="protein sequence ID" value="SDU59567.1"/>
    <property type="molecule type" value="Genomic_DNA"/>
</dbReference>
<name>A0ABY0VW57_9PSED</name>
<organism evidence="1 2">
    <name type="scientific">Pseudomonas psychrophila</name>
    <dbReference type="NCBI Taxonomy" id="122355"/>
    <lineage>
        <taxon>Bacteria</taxon>
        <taxon>Pseudomonadati</taxon>
        <taxon>Pseudomonadota</taxon>
        <taxon>Gammaproteobacteria</taxon>
        <taxon>Pseudomonadales</taxon>
        <taxon>Pseudomonadaceae</taxon>
        <taxon>Pseudomonas</taxon>
    </lineage>
</organism>
<evidence type="ECO:0000313" key="1">
    <source>
        <dbReference type="EMBL" id="SDU59567.1"/>
    </source>
</evidence>
<proteinExistence type="predicted"/>
<accession>A0ABY0VW57</accession>
<keyword evidence="2" id="KW-1185">Reference proteome</keyword>
<protein>
    <submittedName>
        <fullName evidence="1">Uncharacterized protein</fullName>
    </submittedName>
</protein>
<gene>
    <name evidence="1" type="ORF">SAMN04490201_2968</name>
</gene>